<dbReference type="OrthoDB" id="2624927at2759"/>
<proteinExistence type="predicted"/>
<name>A0A2A9NML2_9AGAR</name>
<evidence type="ECO:0008006" key="3">
    <source>
        <dbReference type="Google" id="ProtNLM"/>
    </source>
</evidence>
<dbReference type="SUPFAM" id="SSF52047">
    <property type="entry name" value="RNI-like"/>
    <property type="match status" value="1"/>
</dbReference>
<reference evidence="1 2" key="1">
    <citation type="submission" date="2014-02" db="EMBL/GenBank/DDBJ databases">
        <title>Transposable element dynamics among asymbiotic and ectomycorrhizal Amanita fungi.</title>
        <authorList>
            <consortium name="DOE Joint Genome Institute"/>
            <person name="Hess J."/>
            <person name="Skrede I."/>
            <person name="Wolfe B."/>
            <person name="LaButti K."/>
            <person name="Ohm R.A."/>
            <person name="Grigoriev I.V."/>
            <person name="Pringle A."/>
        </authorList>
    </citation>
    <scope>NUCLEOTIDE SEQUENCE [LARGE SCALE GENOMIC DNA]</scope>
    <source>
        <strain evidence="1 2">SKay4041</strain>
    </source>
</reference>
<dbReference type="AlphaFoldDB" id="A0A2A9NML2"/>
<protein>
    <recommendedName>
        <fullName evidence="3">F-box domain-containing protein</fullName>
    </recommendedName>
</protein>
<gene>
    <name evidence="1" type="ORF">AMATHDRAFT_5383</name>
</gene>
<dbReference type="STRING" id="703135.A0A2A9NML2"/>
<sequence>MDPIDYSLTESDLFSYPIDHDGQLPEIMQPGHMLGHSQQDGIHVDTIQLTRPGFLDLPPGARLPLSVLAQIFFEFAQETYYLSMYPHEPPTIFTLVNSTWRRAAFKVPELWLNFKIWETGGSAPPLAVVQRWMALSRDSPLIIDLSPDCEMTEYNQRLINYLSNFAHRWKHLCIRIPPDLHHVPFSGSPMPLLKTSKIMTGVKYLTGMKKLENHIIIELQRAFSPDKAPHLEYLEWSGRYAHPSLCFYWPQLVSIVIDVPLSISQCFVIFSLPSLERIQLRNIHQPLSTKTEFSITLPNLRDLYLTTAIDIAPMLQALTLPCLALFSFATVPWSYPNLNRFQNALCSLLRWSQCPLKDLSLDGTIIDEYHLLDCLTMISDTIEEIIIFMLCDWTEPKYFTDTVIDYLTVTPDAMQFVRPGPSTSIDGRKRRETQTRRPINKKIAALPRTFICPNLTSLWIDGRGIECTDTKFIDMVMSRILPPEGKSVRFLETLAINNSRLPSTIESALEPFKDKMRIFISQYS</sequence>
<evidence type="ECO:0000313" key="2">
    <source>
        <dbReference type="Proteomes" id="UP000242287"/>
    </source>
</evidence>
<organism evidence="1 2">
    <name type="scientific">Amanita thiersii Skay4041</name>
    <dbReference type="NCBI Taxonomy" id="703135"/>
    <lineage>
        <taxon>Eukaryota</taxon>
        <taxon>Fungi</taxon>
        <taxon>Dikarya</taxon>
        <taxon>Basidiomycota</taxon>
        <taxon>Agaricomycotina</taxon>
        <taxon>Agaricomycetes</taxon>
        <taxon>Agaricomycetidae</taxon>
        <taxon>Agaricales</taxon>
        <taxon>Pluteineae</taxon>
        <taxon>Amanitaceae</taxon>
        <taxon>Amanita</taxon>
    </lineage>
</organism>
<accession>A0A2A9NML2</accession>
<dbReference type="EMBL" id="KZ302046">
    <property type="protein sequence ID" value="PFH48913.1"/>
    <property type="molecule type" value="Genomic_DNA"/>
</dbReference>
<evidence type="ECO:0000313" key="1">
    <source>
        <dbReference type="EMBL" id="PFH48913.1"/>
    </source>
</evidence>
<dbReference type="Proteomes" id="UP000242287">
    <property type="component" value="Unassembled WGS sequence"/>
</dbReference>
<keyword evidence="2" id="KW-1185">Reference proteome</keyword>